<evidence type="ECO:0000256" key="3">
    <source>
        <dbReference type="ARBA" id="ARBA00022449"/>
    </source>
</evidence>
<dbReference type="PANTHER" id="PTHR43298:SF2">
    <property type="entry name" value="FMN_FAD EXPORTER YEEO-RELATED"/>
    <property type="match status" value="1"/>
</dbReference>
<proteinExistence type="predicted"/>
<sequence length="473" mass="49634">MSSKATDLAAAAPLSWWRVVILALQGRRHDYTTESLNRAVLLLAVPMVLEMFAESVFAVVDTFWVSRLGSEAVAVVGLTEAVMSLIYAVAIGMSFAATAIVARYVGRTGSTRAAAQVAGQVIVAGIVASTVVGMVLCYFAPDILRILGGDRVAELGTGFARVMFAGNLTVFLMFLINAIFRGAGDPAIAMRALWLANGINMVLAPCLIFGWGPFPDMGVTGAALATTISRGIGVLYQLWHLCGSRSLIGVGLRHLKPVAAEIRLIAVTASSGIAQMVVSTTSGIGLFSIAALSGTAALAGCAIALRVVQFFLMPALGLAHAGATLVGQNLGAGNPERAAAAVWIAARYNMMFLGSIGVLLFVLAPWVVTLFSTDPLVIVEASNALRIVAIAFPYYAVGMCLQAAFNGSGDTWTAARLNFLCFWVVQVPLAWLLAVVLDLGAIGVYLSVPVAFGLLTGLAAVLFLRGRWKKHEL</sequence>
<dbReference type="EMBL" id="SNZH01000005">
    <property type="protein sequence ID" value="TDR44831.1"/>
    <property type="molecule type" value="Genomic_DNA"/>
</dbReference>
<evidence type="ECO:0000256" key="10">
    <source>
        <dbReference type="SAM" id="Phobius"/>
    </source>
</evidence>
<evidence type="ECO:0000256" key="9">
    <source>
        <dbReference type="ARBA" id="ARBA00031636"/>
    </source>
</evidence>
<dbReference type="CDD" id="cd13139">
    <property type="entry name" value="MATE_like_14"/>
    <property type="match status" value="1"/>
</dbReference>
<dbReference type="GO" id="GO:0006811">
    <property type="term" value="P:monoatomic ion transport"/>
    <property type="evidence" value="ECO:0007669"/>
    <property type="project" value="UniProtKB-KW"/>
</dbReference>
<evidence type="ECO:0000256" key="2">
    <source>
        <dbReference type="ARBA" id="ARBA00022448"/>
    </source>
</evidence>
<feature type="transmembrane region" description="Helical" evidence="10">
    <location>
        <begin position="117"/>
        <end position="141"/>
    </location>
</feature>
<dbReference type="RefSeq" id="WP_133818354.1">
    <property type="nucleotide sequence ID" value="NZ_SNZH01000005.1"/>
</dbReference>
<comment type="caution">
    <text evidence="11">The sequence shown here is derived from an EMBL/GenBank/DDBJ whole genome shotgun (WGS) entry which is preliminary data.</text>
</comment>
<keyword evidence="12" id="KW-1185">Reference proteome</keyword>
<name>A0A4R6Z001_9GAMM</name>
<reference evidence="11 12" key="1">
    <citation type="submission" date="2019-03" db="EMBL/GenBank/DDBJ databases">
        <title>Genomic Encyclopedia of Type Strains, Phase IV (KMG-IV): sequencing the most valuable type-strain genomes for metagenomic binning, comparative biology and taxonomic classification.</title>
        <authorList>
            <person name="Goeker M."/>
        </authorList>
    </citation>
    <scope>NUCLEOTIDE SEQUENCE [LARGE SCALE GENOMIC DNA]</scope>
    <source>
        <strain evidence="11 12">DSM 21667</strain>
    </source>
</reference>
<dbReference type="OrthoDB" id="9806302at2"/>
<evidence type="ECO:0000256" key="1">
    <source>
        <dbReference type="ARBA" id="ARBA00004429"/>
    </source>
</evidence>
<dbReference type="PANTHER" id="PTHR43298">
    <property type="entry name" value="MULTIDRUG RESISTANCE PROTEIN NORM-RELATED"/>
    <property type="match status" value="1"/>
</dbReference>
<accession>A0A4R6Z001</accession>
<feature type="transmembrane region" description="Helical" evidence="10">
    <location>
        <begin position="352"/>
        <end position="372"/>
    </location>
</feature>
<keyword evidence="7" id="KW-0406">Ion transport</keyword>
<evidence type="ECO:0000256" key="6">
    <source>
        <dbReference type="ARBA" id="ARBA00022989"/>
    </source>
</evidence>
<dbReference type="GO" id="GO:0042910">
    <property type="term" value="F:xenobiotic transmembrane transporter activity"/>
    <property type="evidence" value="ECO:0007669"/>
    <property type="project" value="InterPro"/>
</dbReference>
<evidence type="ECO:0000256" key="7">
    <source>
        <dbReference type="ARBA" id="ARBA00023065"/>
    </source>
</evidence>
<evidence type="ECO:0000256" key="8">
    <source>
        <dbReference type="ARBA" id="ARBA00023136"/>
    </source>
</evidence>
<dbReference type="NCBIfam" id="TIGR00797">
    <property type="entry name" value="matE"/>
    <property type="match status" value="1"/>
</dbReference>
<dbReference type="GO" id="GO:0015297">
    <property type="term" value="F:antiporter activity"/>
    <property type="evidence" value="ECO:0007669"/>
    <property type="project" value="UniProtKB-KW"/>
</dbReference>
<feature type="transmembrane region" description="Helical" evidence="10">
    <location>
        <begin position="192"/>
        <end position="211"/>
    </location>
</feature>
<keyword evidence="3" id="KW-0050">Antiport</keyword>
<dbReference type="GO" id="GO:0005886">
    <property type="term" value="C:plasma membrane"/>
    <property type="evidence" value="ECO:0007669"/>
    <property type="project" value="UniProtKB-SubCell"/>
</dbReference>
<evidence type="ECO:0000256" key="4">
    <source>
        <dbReference type="ARBA" id="ARBA00022475"/>
    </source>
</evidence>
<dbReference type="Pfam" id="PF01554">
    <property type="entry name" value="MatE"/>
    <property type="match status" value="2"/>
</dbReference>
<dbReference type="InterPro" id="IPR048279">
    <property type="entry name" value="MdtK-like"/>
</dbReference>
<feature type="transmembrane region" description="Helical" evidence="10">
    <location>
        <begin position="417"/>
        <end position="436"/>
    </location>
</feature>
<keyword evidence="2" id="KW-0813">Transport</keyword>
<organism evidence="11 12">
    <name type="scientific">Tahibacter aquaticus</name>
    <dbReference type="NCBI Taxonomy" id="520092"/>
    <lineage>
        <taxon>Bacteria</taxon>
        <taxon>Pseudomonadati</taxon>
        <taxon>Pseudomonadota</taxon>
        <taxon>Gammaproteobacteria</taxon>
        <taxon>Lysobacterales</taxon>
        <taxon>Rhodanobacteraceae</taxon>
        <taxon>Tahibacter</taxon>
    </lineage>
</organism>
<feature type="transmembrane region" description="Helical" evidence="10">
    <location>
        <begin position="39"/>
        <end position="65"/>
    </location>
</feature>
<gene>
    <name evidence="11" type="ORF">DFR29_10512</name>
</gene>
<feature type="transmembrane region" description="Helical" evidence="10">
    <location>
        <begin position="384"/>
        <end position="405"/>
    </location>
</feature>
<feature type="transmembrane region" description="Helical" evidence="10">
    <location>
        <begin position="161"/>
        <end position="180"/>
    </location>
</feature>
<evidence type="ECO:0000313" key="12">
    <source>
        <dbReference type="Proteomes" id="UP000295293"/>
    </source>
</evidence>
<feature type="transmembrane region" description="Helical" evidence="10">
    <location>
        <begin position="85"/>
        <end position="105"/>
    </location>
</feature>
<keyword evidence="8 10" id="KW-0472">Membrane</keyword>
<dbReference type="AlphaFoldDB" id="A0A4R6Z001"/>
<feature type="transmembrane region" description="Helical" evidence="10">
    <location>
        <begin position="284"/>
        <end position="305"/>
    </location>
</feature>
<feature type="transmembrane region" description="Helical" evidence="10">
    <location>
        <begin position="442"/>
        <end position="464"/>
    </location>
</feature>
<keyword evidence="5 10" id="KW-0812">Transmembrane</keyword>
<comment type="subcellular location">
    <subcellularLocation>
        <location evidence="1">Cell inner membrane</location>
        <topology evidence="1">Multi-pass membrane protein</topology>
    </subcellularLocation>
</comment>
<dbReference type="InterPro" id="IPR002528">
    <property type="entry name" value="MATE_fam"/>
</dbReference>
<evidence type="ECO:0000313" key="11">
    <source>
        <dbReference type="EMBL" id="TDR44831.1"/>
    </source>
</evidence>
<evidence type="ECO:0000256" key="5">
    <source>
        <dbReference type="ARBA" id="ARBA00022692"/>
    </source>
</evidence>
<dbReference type="InterPro" id="IPR050222">
    <property type="entry name" value="MATE_MdtK"/>
</dbReference>
<keyword evidence="4" id="KW-1003">Cell membrane</keyword>
<protein>
    <recommendedName>
        <fullName evidence="9">Multidrug-efflux transporter</fullName>
    </recommendedName>
</protein>
<dbReference type="Proteomes" id="UP000295293">
    <property type="component" value="Unassembled WGS sequence"/>
</dbReference>
<keyword evidence="6 10" id="KW-1133">Transmembrane helix</keyword>
<dbReference type="PIRSF" id="PIRSF006603">
    <property type="entry name" value="DinF"/>
    <property type="match status" value="1"/>
</dbReference>